<gene>
    <name evidence="2" type="ORF">FHR72_003501</name>
</gene>
<evidence type="ECO:0000256" key="1">
    <source>
        <dbReference type="SAM" id="Phobius"/>
    </source>
</evidence>
<keyword evidence="1" id="KW-0812">Transmembrane</keyword>
<sequence>MTIWVYALFLVAGSYLADDPAHDPHGYGLMIGSVFLILGGAASTLVVPYAFTQRRRGRVRRLLLAVFALSTALTVVVPLIF</sequence>
<dbReference type="EMBL" id="JACHVU010000008">
    <property type="protein sequence ID" value="MBB2992005.1"/>
    <property type="molecule type" value="Genomic_DNA"/>
</dbReference>
<keyword evidence="3" id="KW-1185">Reference proteome</keyword>
<feature type="transmembrane region" description="Helical" evidence="1">
    <location>
        <begin position="62"/>
        <end position="80"/>
    </location>
</feature>
<evidence type="ECO:0000313" key="3">
    <source>
        <dbReference type="Proteomes" id="UP000550501"/>
    </source>
</evidence>
<keyword evidence="1" id="KW-1133">Transmembrane helix</keyword>
<dbReference type="Proteomes" id="UP000550501">
    <property type="component" value="Unassembled WGS sequence"/>
</dbReference>
<comment type="caution">
    <text evidence="2">The sequence shown here is derived from an EMBL/GenBank/DDBJ whole genome shotgun (WGS) entry which is preliminary data.</text>
</comment>
<reference evidence="2 3" key="1">
    <citation type="submission" date="2020-08" db="EMBL/GenBank/DDBJ databases">
        <title>The Agave Microbiome: Exploring the role of microbial communities in plant adaptations to desert environments.</title>
        <authorList>
            <person name="Partida-Martinez L.P."/>
        </authorList>
    </citation>
    <scope>NUCLEOTIDE SEQUENCE [LARGE SCALE GENOMIC DNA]</scope>
    <source>
        <strain evidence="2 3">AT2.18</strain>
    </source>
</reference>
<name>A0A839QC10_MYCIR</name>
<feature type="transmembrane region" description="Helical" evidence="1">
    <location>
        <begin position="26"/>
        <end position="50"/>
    </location>
</feature>
<accession>A0A839QC10</accession>
<dbReference type="AlphaFoldDB" id="A0A839QC10"/>
<proteinExistence type="predicted"/>
<dbReference type="RefSeq" id="WP_183470307.1">
    <property type="nucleotide sequence ID" value="NZ_JACHVU010000008.1"/>
</dbReference>
<keyword evidence="1" id="KW-0472">Membrane</keyword>
<protein>
    <submittedName>
        <fullName evidence="2">Uncharacterized protein</fullName>
    </submittedName>
</protein>
<organism evidence="2 3">
    <name type="scientific">Mycolicibacterium iranicum</name>
    <name type="common">Mycobacterium iranicum</name>
    <dbReference type="NCBI Taxonomy" id="912594"/>
    <lineage>
        <taxon>Bacteria</taxon>
        <taxon>Bacillati</taxon>
        <taxon>Actinomycetota</taxon>
        <taxon>Actinomycetes</taxon>
        <taxon>Mycobacteriales</taxon>
        <taxon>Mycobacteriaceae</taxon>
        <taxon>Mycolicibacterium</taxon>
    </lineage>
</organism>
<evidence type="ECO:0000313" key="2">
    <source>
        <dbReference type="EMBL" id="MBB2992005.1"/>
    </source>
</evidence>